<dbReference type="GO" id="GO:0005634">
    <property type="term" value="C:nucleus"/>
    <property type="evidence" value="ECO:0007669"/>
    <property type="project" value="UniProtKB-SubCell"/>
</dbReference>
<evidence type="ECO:0000256" key="2">
    <source>
        <dbReference type="ARBA" id="ARBA00023015"/>
    </source>
</evidence>
<evidence type="ECO:0000256" key="1">
    <source>
        <dbReference type="ARBA" id="ARBA00004123"/>
    </source>
</evidence>
<dbReference type="CDD" id="cd11393">
    <property type="entry name" value="bHLH_AtbHLH_like"/>
    <property type="match status" value="1"/>
</dbReference>
<evidence type="ECO:0000259" key="5">
    <source>
        <dbReference type="PROSITE" id="PS50888"/>
    </source>
</evidence>
<keyword evidence="4" id="KW-0539">Nucleus</keyword>
<reference evidence="6" key="1">
    <citation type="journal article" date="2016" name="Nat. Genet.">
        <title>A high-quality carrot genome assembly provides new insights into carotenoid accumulation and asterid genome evolution.</title>
        <authorList>
            <person name="Iorizzo M."/>
            <person name="Ellison S."/>
            <person name="Senalik D."/>
            <person name="Zeng P."/>
            <person name="Satapoomin P."/>
            <person name="Huang J."/>
            <person name="Bowman M."/>
            <person name="Iovene M."/>
            <person name="Sanseverino W."/>
            <person name="Cavagnaro P."/>
            <person name="Yildiz M."/>
            <person name="Macko-Podgorni A."/>
            <person name="Moranska E."/>
            <person name="Grzebelus E."/>
            <person name="Grzebelus D."/>
            <person name="Ashrafi H."/>
            <person name="Zheng Z."/>
            <person name="Cheng S."/>
            <person name="Spooner D."/>
            <person name="Van Deynze A."/>
            <person name="Simon P."/>
        </authorList>
    </citation>
    <scope>NUCLEOTIDE SEQUENCE [LARGE SCALE GENOMIC DNA]</scope>
    <source>
        <tissue evidence="6">Leaf</tissue>
    </source>
</reference>
<dbReference type="InterPro" id="IPR011598">
    <property type="entry name" value="bHLH_dom"/>
</dbReference>
<accession>A0A175YPU3</accession>
<protein>
    <recommendedName>
        <fullName evidence="5">BHLH domain-containing protein</fullName>
    </recommendedName>
</protein>
<dbReference type="EMBL" id="LNRQ01000008">
    <property type="protein sequence ID" value="KZM85473.1"/>
    <property type="molecule type" value="Genomic_DNA"/>
</dbReference>
<gene>
    <name evidence="6" type="ORF">DCAR_027105</name>
    <name evidence="7" type="ORF">DCAR_0832468</name>
</gene>
<evidence type="ECO:0000313" key="8">
    <source>
        <dbReference type="Proteomes" id="UP000077755"/>
    </source>
</evidence>
<dbReference type="EMBL" id="CP093350">
    <property type="protein sequence ID" value="WOH12959.1"/>
    <property type="molecule type" value="Genomic_DNA"/>
</dbReference>
<dbReference type="SUPFAM" id="SSF47459">
    <property type="entry name" value="HLH, helix-loop-helix DNA-binding domain"/>
    <property type="match status" value="1"/>
</dbReference>
<organism evidence="6">
    <name type="scientific">Daucus carota subsp. sativus</name>
    <name type="common">Carrot</name>
    <dbReference type="NCBI Taxonomy" id="79200"/>
    <lineage>
        <taxon>Eukaryota</taxon>
        <taxon>Viridiplantae</taxon>
        <taxon>Streptophyta</taxon>
        <taxon>Embryophyta</taxon>
        <taxon>Tracheophyta</taxon>
        <taxon>Spermatophyta</taxon>
        <taxon>Magnoliopsida</taxon>
        <taxon>eudicotyledons</taxon>
        <taxon>Gunneridae</taxon>
        <taxon>Pentapetalae</taxon>
        <taxon>asterids</taxon>
        <taxon>campanulids</taxon>
        <taxon>Apiales</taxon>
        <taxon>Apiaceae</taxon>
        <taxon>Apioideae</taxon>
        <taxon>Scandiceae</taxon>
        <taxon>Daucinae</taxon>
        <taxon>Daucus</taxon>
        <taxon>Daucus sect. Daucus</taxon>
    </lineage>
</organism>
<evidence type="ECO:0000256" key="3">
    <source>
        <dbReference type="ARBA" id="ARBA00023163"/>
    </source>
</evidence>
<dbReference type="GO" id="GO:0046983">
    <property type="term" value="F:protein dimerization activity"/>
    <property type="evidence" value="ECO:0007669"/>
    <property type="project" value="InterPro"/>
</dbReference>
<dbReference type="Gramene" id="KZM85473">
    <property type="protein sequence ID" value="KZM85473"/>
    <property type="gene ID" value="DCAR_027105"/>
</dbReference>
<sequence>MKVDEETRGEAYKRSNERLRRKNFADSCSVLQSIVPNLLPKATKERIVSGTIEYIRELEHDISVLEKLKRSISEKLEANSVLFSFGDRGSAVEVRASGGVAFFGIEAEFRRRLVVDIVKVFDKYGVEILAANVAVDEHRRKLVVTVTANVGGGERGKVVIEMIRRDILFV</sequence>
<evidence type="ECO:0000313" key="7">
    <source>
        <dbReference type="EMBL" id="WOH12959.1"/>
    </source>
</evidence>
<proteinExistence type="predicted"/>
<dbReference type="GO" id="GO:0009960">
    <property type="term" value="P:endosperm development"/>
    <property type="evidence" value="ECO:0007669"/>
    <property type="project" value="InterPro"/>
</dbReference>
<dbReference type="PANTHER" id="PTHR46772:SF6">
    <property type="entry name" value="BHLH DOMAIN-CONTAINING PROTEIN"/>
    <property type="match status" value="1"/>
</dbReference>
<feature type="domain" description="BHLH" evidence="5">
    <location>
        <begin position="8"/>
        <end position="58"/>
    </location>
</feature>
<dbReference type="PROSITE" id="PS50888">
    <property type="entry name" value="BHLH"/>
    <property type="match status" value="1"/>
</dbReference>
<keyword evidence="8" id="KW-1185">Reference proteome</keyword>
<dbReference type="PANTHER" id="PTHR46772">
    <property type="entry name" value="BHLH DOMAIN-CONTAINING PROTEIN"/>
    <property type="match status" value="1"/>
</dbReference>
<dbReference type="Pfam" id="PF00010">
    <property type="entry name" value="HLH"/>
    <property type="match status" value="1"/>
</dbReference>
<dbReference type="InterPro" id="IPR036638">
    <property type="entry name" value="HLH_DNA-bd_sf"/>
</dbReference>
<dbReference type="InterPro" id="IPR045239">
    <property type="entry name" value="bHLH95_bHLH"/>
</dbReference>
<keyword evidence="2" id="KW-0805">Transcription regulation</keyword>
<dbReference type="Gene3D" id="4.10.280.10">
    <property type="entry name" value="Helix-loop-helix DNA-binding domain"/>
    <property type="match status" value="1"/>
</dbReference>
<dbReference type="AlphaFoldDB" id="A0A175YPU3"/>
<dbReference type="SMART" id="SM00353">
    <property type="entry name" value="HLH"/>
    <property type="match status" value="1"/>
</dbReference>
<evidence type="ECO:0000313" key="6">
    <source>
        <dbReference type="EMBL" id="KZM85473.1"/>
    </source>
</evidence>
<reference evidence="7" key="2">
    <citation type="submission" date="2022-03" db="EMBL/GenBank/DDBJ databases">
        <title>Draft title - Genomic analysis of global carrot germplasm unveils the trajectory of domestication and the origin of high carotenoid orange carrot.</title>
        <authorList>
            <person name="Iorizzo M."/>
            <person name="Ellison S."/>
            <person name="Senalik D."/>
            <person name="Macko-Podgorni A."/>
            <person name="Grzebelus D."/>
            <person name="Bostan H."/>
            <person name="Rolling W."/>
            <person name="Curaba J."/>
            <person name="Simon P."/>
        </authorList>
    </citation>
    <scope>NUCLEOTIDE SEQUENCE</scope>
    <source>
        <tissue evidence="7">Leaf</tissue>
    </source>
</reference>
<dbReference type="GO" id="GO:0003700">
    <property type="term" value="F:DNA-binding transcription factor activity"/>
    <property type="evidence" value="ECO:0007669"/>
    <property type="project" value="InterPro"/>
</dbReference>
<dbReference type="InterPro" id="IPR044278">
    <property type="entry name" value="BHLH95-like"/>
</dbReference>
<name>A0A175YPU3_DAUCS</name>
<dbReference type="Proteomes" id="UP000077755">
    <property type="component" value="Chromosome 8"/>
</dbReference>
<evidence type="ECO:0000256" key="4">
    <source>
        <dbReference type="ARBA" id="ARBA00023242"/>
    </source>
</evidence>
<dbReference type="OMA" id="LVTDIFM"/>
<comment type="subcellular location">
    <subcellularLocation>
        <location evidence="1">Nucleus</location>
    </subcellularLocation>
</comment>
<keyword evidence="3" id="KW-0804">Transcription</keyword>